<dbReference type="Gene3D" id="3.40.30.10">
    <property type="entry name" value="Glutaredoxin"/>
    <property type="match status" value="1"/>
</dbReference>
<evidence type="ECO:0000313" key="1">
    <source>
        <dbReference type="EMBL" id="TFY54805.1"/>
    </source>
</evidence>
<dbReference type="InterPro" id="IPR036249">
    <property type="entry name" value="Thioredoxin-like_sf"/>
</dbReference>
<organism evidence="1 2">
    <name type="scientific">Dentipellis fragilis</name>
    <dbReference type="NCBI Taxonomy" id="205917"/>
    <lineage>
        <taxon>Eukaryota</taxon>
        <taxon>Fungi</taxon>
        <taxon>Dikarya</taxon>
        <taxon>Basidiomycota</taxon>
        <taxon>Agaricomycotina</taxon>
        <taxon>Agaricomycetes</taxon>
        <taxon>Russulales</taxon>
        <taxon>Hericiaceae</taxon>
        <taxon>Dentipellis</taxon>
    </lineage>
</organism>
<comment type="caution">
    <text evidence="1">The sequence shown here is derived from an EMBL/GenBank/DDBJ whole genome shotgun (WGS) entry which is preliminary data.</text>
</comment>
<reference evidence="1 2" key="1">
    <citation type="submission" date="2019-02" db="EMBL/GenBank/DDBJ databases">
        <title>Genome sequencing of the rare red list fungi Dentipellis fragilis.</title>
        <authorList>
            <person name="Buettner E."/>
            <person name="Kellner H."/>
        </authorList>
    </citation>
    <scope>NUCLEOTIDE SEQUENCE [LARGE SCALE GENOMIC DNA]</scope>
    <source>
        <strain evidence="1 2">DSM 105465</strain>
    </source>
</reference>
<gene>
    <name evidence="1" type="ORF">EVG20_g9561</name>
</gene>
<dbReference type="SUPFAM" id="SSF52833">
    <property type="entry name" value="Thioredoxin-like"/>
    <property type="match status" value="1"/>
</dbReference>
<proteinExistence type="predicted"/>
<dbReference type="EMBL" id="SEOQ01000986">
    <property type="protein sequence ID" value="TFY54805.1"/>
    <property type="molecule type" value="Genomic_DNA"/>
</dbReference>
<protein>
    <submittedName>
        <fullName evidence="1">Uncharacterized protein</fullName>
    </submittedName>
</protein>
<sequence length="322" mass="35416">MPIRNDYSEAVLRKLHRLLQGCLTELTITGTILRTATANPTSALTPNSRMSKPVFYTFTMSVWSAVPELALIELGLADQFDRKNIDLMKGENFNPEFLKINPNATLPTISANGTQYLNTIDVTDFLVKTASVKVTPRTDITTEIHKDQYDPNVAMVIARSDEELTAKASGFPKVFLETRLNGIKSWAATAEAKPYKALFDAKIAAAEGILAIYGYVAPVDVRQSFFKNGQFLYSNIHQFYSQTLPSAIGTGPFIAGATPGEDDFHVGAWLAHIAAVFGATTISEGLAALEKGFGEPVPPKVIAYYNAWSERPSFQKVYERLH</sequence>
<dbReference type="STRING" id="205917.A0A4Y9XXI8"/>
<dbReference type="Proteomes" id="UP000298327">
    <property type="component" value="Unassembled WGS sequence"/>
</dbReference>
<evidence type="ECO:0000313" key="2">
    <source>
        <dbReference type="Proteomes" id="UP000298327"/>
    </source>
</evidence>
<keyword evidence="2" id="KW-1185">Reference proteome</keyword>
<dbReference type="OrthoDB" id="412788at2759"/>
<name>A0A4Y9XXI8_9AGAM</name>
<dbReference type="InterPro" id="IPR036282">
    <property type="entry name" value="Glutathione-S-Trfase_C_sf"/>
</dbReference>
<dbReference type="SUPFAM" id="SSF47616">
    <property type="entry name" value="GST C-terminal domain-like"/>
    <property type="match status" value="1"/>
</dbReference>
<accession>A0A4Y9XXI8</accession>
<dbReference type="AlphaFoldDB" id="A0A4Y9XXI8"/>